<dbReference type="OrthoDB" id="2984688at2"/>
<proteinExistence type="predicted"/>
<evidence type="ECO:0000313" key="2">
    <source>
        <dbReference type="EMBL" id="SIQ89590.1"/>
    </source>
</evidence>
<reference evidence="4" key="2">
    <citation type="submission" date="2017-03" db="EMBL/GenBank/DDBJ databases">
        <title>Bacillus sp. V-88(T) DSM27956, whole genome shotgun sequencing project.</title>
        <authorList>
            <person name="Dastager S.G."/>
            <person name="Neurgaonkar P.S."/>
            <person name="Dharne M.S."/>
        </authorList>
    </citation>
    <scope>NUCLEOTIDE SEQUENCE [LARGE SCALE GENOMIC DNA]</scope>
    <source>
        <strain evidence="4">DSM 25145</strain>
    </source>
</reference>
<dbReference type="EMBL" id="MWSK01000004">
    <property type="protein sequence ID" value="OXS77936.1"/>
    <property type="molecule type" value="Genomic_DNA"/>
</dbReference>
<sequence>MRTKLDNLTSLNKTHKRIVVFAEKYARTHLEAPSLERVEHEFNSKTGAAYKKAYYQLSDGGLLELIAENAREDRRREEYEKTARYTKDAVRSGVREMSKEELRVKAFAVGDMHFNSGGVQWDFLFTVDRNRGQADLMKTSEPWADSFSPYGNSLVEGMFRKWHTEAQ</sequence>
<evidence type="ECO:0000313" key="3">
    <source>
        <dbReference type="Proteomes" id="UP000186385"/>
    </source>
</evidence>
<evidence type="ECO:0000313" key="1">
    <source>
        <dbReference type="EMBL" id="OXS77936.1"/>
    </source>
</evidence>
<name>A0A1N6WHX6_9BACI</name>
<dbReference type="Proteomes" id="UP000215545">
    <property type="component" value="Unassembled WGS sequence"/>
</dbReference>
<gene>
    <name evidence="1" type="ORF">B1B05_10040</name>
    <name evidence="2" type="ORF">SAMN05443094_104170</name>
</gene>
<keyword evidence="4" id="KW-1185">Reference proteome</keyword>
<dbReference type="Proteomes" id="UP000186385">
    <property type="component" value="Unassembled WGS sequence"/>
</dbReference>
<organism evidence="2 3">
    <name type="scientific">Domibacillus enclensis</name>
    <dbReference type="NCBI Taxonomy" id="1017273"/>
    <lineage>
        <taxon>Bacteria</taxon>
        <taxon>Bacillati</taxon>
        <taxon>Bacillota</taxon>
        <taxon>Bacilli</taxon>
        <taxon>Bacillales</taxon>
        <taxon>Bacillaceae</taxon>
        <taxon>Domibacillus</taxon>
    </lineage>
</organism>
<protein>
    <submittedName>
        <fullName evidence="2">Uncharacterized protein</fullName>
    </submittedName>
</protein>
<dbReference type="RefSeq" id="WP_045850533.1">
    <property type="nucleotide sequence ID" value="NZ_FTLX01000004.1"/>
</dbReference>
<accession>A0A1N6WHX6</accession>
<evidence type="ECO:0000313" key="4">
    <source>
        <dbReference type="Proteomes" id="UP000215545"/>
    </source>
</evidence>
<dbReference type="STRING" id="1017273.SAMN05443094_104170"/>
<reference evidence="2 3" key="1">
    <citation type="submission" date="2017-01" db="EMBL/GenBank/DDBJ databases">
        <authorList>
            <person name="Mah S.A."/>
            <person name="Swanson W.J."/>
            <person name="Moy G.W."/>
            <person name="Vacquier V.D."/>
        </authorList>
    </citation>
    <scope>NUCLEOTIDE SEQUENCE [LARGE SCALE GENOMIC DNA]</scope>
    <source>
        <strain evidence="2 3">NIO-1016</strain>
    </source>
</reference>
<dbReference type="EMBL" id="FTLX01000004">
    <property type="protein sequence ID" value="SIQ89590.1"/>
    <property type="molecule type" value="Genomic_DNA"/>
</dbReference>
<reference evidence="1" key="3">
    <citation type="submission" date="2017-03" db="EMBL/GenBank/DDBJ databases">
        <authorList>
            <person name="Dastager S.G."/>
            <person name="Neurgaonkar P.S."/>
            <person name="Dharne M.S."/>
        </authorList>
    </citation>
    <scope>NUCLEOTIDE SEQUENCE</scope>
    <source>
        <strain evidence="1">DSM 25145</strain>
    </source>
</reference>
<dbReference type="AlphaFoldDB" id="A0A1N6WHX6"/>